<protein>
    <recommendedName>
        <fullName evidence="6">Medium/long-chain acyl-CoA thioesterase YigI</fullName>
        <ecNumber evidence="5">3.1.2.20</ecNumber>
    </recommendedName>
</protein>
<comment type="caution">
    <text evidence="9">The sequence shown here is derived from an EMBL/GenBank/DDBJ whole genome shotgun (WGS) entry which is preliminary data.</text>
</comment>
<proteinExistence type="inferred from homology"/>
<dbReference type="InterPro" id="IPR006683">
    <property type="entry name" value="Thioestr_dom"/>
</dbReference>
<evidence type="ECO:0000256" key="1">
    <source>
        <dbReference type="ARBA" id="ARBA00022801"/>
    </source>
</evidence>
<evidence type="ECO:0000256" key="2">
    <source>
        <dbReference type="ARBA" id="ARBA00035880"/>
    </source>
</evidence>
<dbReference type="GO" id="GO:0016787">
    <property type="term" value="F:hydrolase activity"/>
    <property type="evidence" value="ECO:0007669"/>
    <property type="project" value="UniProtKB-KW"/>
</dbReference>
<dbReference type="InterPro" id="IPR003736">
    <property type="entry name" value="PAAI_dom"/>
</dbReference>
<dbReference type="PANTHER" id="PTHR43240">
    <property type="entry name" value="1,4-DIHYDROXY-2-NAPHTHOYL-COA THIOESTERASE 1"/>
    <property type="match status" value="1"/>
</dbReference>
<dbReference type="EMBL" id="JBHRWK010000019">
    <property type="protein sequence ID" value="MFC3450598.1"/>
    <property type="molecule type" value="Genomic_DNA"/>
</dbReference>
<dbReference type="EC" id="3.1.2.20" evidence="5"/>
<dbReference type="Gene3D" id="3.10.129.10">
    <property type="entry name" value="Hotdog Thioesterase"/>
    <property type="match status" value="1"/>
</dbReference>
<comment type="catalytic activity">
    <reaction evidence="3">
        <text>a long-chain fatty acyl-CoA + H2O = a long-chain fatty acid + CoA + H(+)</text>
        <dbReference type="Rhea" id="RHEA:67680"/>
        <dbReference type="ChEBI" id="CHEBI:15377"/>
        <dbReference type="ChEBI" id="CHEBI:15378"/>
        <dbReference type="ChEBI" id="CHEBI:57287"/>
        <dbReference type="ChEBI" id="CHEBI:57560"/>
        <dbReference type="ChEBI" id="CHEBI:83139"/>
    </reaction>
</comment>
<gene>
    <name evidence="9" type="ORF">ACFOSH_14250</name>
</gene>
<keyword evidence="10" id="KW-1185">Reference proteome</keyword>
<dbReference type="Proteomes" id="UP001595645">
    <property type="component" value="Unassembled WGS sequence"/>
</dbReference>
<dbReference type="NCBIfam" id="TIGR00369">
    <property type="entry name" value="unchar_dom_1"/>
    <property type="match status" value="1"/>
</dbReference>
<evidence type="ECO:0000256" key="5">
    <source>
        <dbReference type="ARBA" id="ARBA00038894"/>
    </source>
</evidence>
<evidence type="ECO:0000256" key="3">
    <source>
        <dbReference type="ARBA" id="ARBA00036002"/>
    </source>
</evidence>
<dbReference type="SUPFAM" id="SSF54637">
    <property type="entry name" value="Thioesterase/thiol ester dehydrase-isomerase"/>
    <property type="match status" value="1"/>
</dbReference>
<sequence>MTSLTLEDARKGLAAQPFSVLLGTRVASFGNGAAALELDIREDLLQQNGYLHGGVLAYAADNAITFAAGTTLGPAILTSGFSIDYLRPAKGIRLVAEAVVLHSGRRQATCRCDLHVVGQDGTTTLSAVAQGSVMTRNGSTP</sequence>
<evidence type="ECO:0000256" key="6">
    <source>
        <dbReference type="ARBA" id="ARBA00040062"/>
    </source>
</evidence>
<feature type="domain" description="Thioesterase" evidence="8">
    <location>
        <begin position="48"/>
        <end position="116"/>
    </location>
</feature>
<evidence type="ECO:0000259" key="8">
    <source>
        <dbReference type="Pfam" id="PF03061"/>
    </source>
</evidence>
<dbReference type="PANTHER" id="PTHR43240:SF20">
    <property type="entry name" value="MEDIUM_LONG-CHAIN ACYL-COA THIOESTERASE YIGI"/>
    <property type="match status" value="1"/>
</dbReference>
<dbReference type="RefSeq" id="WP_378239322.1">
    <property type="nucleotide sequence ID" value="NZ_JBHRWK010000019.1"/>
</dbReference>
<evidence type="ECO:0000313" key="9">
    <source>
        <dbReference type="EMBL" id="MFC3450598.1"/>
    </source>
</evidence>
<dbReference type="CDD" id="cd03443">
    <property type="entry name" value="PaaI_thioesterase"/>
    <property type="match status" value="1"/>
</dbReference>
<comment type="catalytic activity">
    <reaction evidence="2">
        <text>a fatty acyl-CoA + H2O = a fatty acid + CoA + H(+)</text>
        <dbReference type="Rhea" id="RHEA:16781"/>
        <dbReference type="ChEBI" id="CHEBI:15377"/>
        <dbReference type="ChEBI" id="CHEBI:15378"/>
        <dbReference type="ChEBI" id="CHEBI:28868"/>
        <dbReference type="ChEBI" id="CHEBI:57287"/>
        <dbReference type="ChEBI" id="CHEBI:77636"/>
        <dbReference type="EC" id="3.1.2.20"/>
    </reaction>
</comment>
<name>A0ABV7NWP1_9PSEU</name>
<dbReference type="Pfam" id="PF03061">
    <property type="entry name" value="4HBT"/>
    <property type="match status" value="1"/>
</dbReference>
<accession>A0ABV7NWP1</accession>
<evidence type="ECO:0000313" key="10">
    <source>
        <dbReference type="Proteomes" id="UP001595645"/>
    </source>
</evidence>
<keyword evidence="1 9" id="KW-0378">Hydrolase</keyword>
<evidence type="ECO:0000256" key="7">
    <source>
        <dbReference type="ARBA" id="ARBA00048062"/>
    </source>
</evidence>
<comment type="catalytic activity">
    <reaction evidence="7">
        <text>a medium-chain fatty acyl-CoA + H2O = a medium-chain fatty acid + CoA + H(+)</text>
        <dbReference type="Rhea" id="RHEA:68184"/>
        <dbReference type="ChEBI" id="CHEBI:15377"/>
        <dbReference type="ChEBI" id="CHEBI:15378"/>
        <dbReference type="ChEBI" id="CHEBI:57287"/>
        <dbReference type="ChEBI" id="CHEBI:59558"/>
        <dbReference type="ChEBI" id="CHEBI:90546"/>
    </reaction>
</comment>
<reference evidence="10" key="1">
    <citation type="journal article" date="2019" name="Int. J. Syst. Evol. Microbiol.">
        <title>The Global Catalogue of Microorganisms (GCM) 10K type strain sequencing project: providing services to taxonomists for standard genome sequencing and annotation.</title>
        <authorList>
            <consortium name="The Broad Institute Genomics Platform"/>
            <consortium name="The Broad Institute Genome Sequencing Center for Infectious Disease"/>
            <person name="Wu L."/>
            <person name="Ma J."/>
        </authorList>
    </citation>
    <scope>NUCLEOTIDE SEQUENCE [LARGE SCALE GENOMIC DNA]</scope>
    <source>
        <strain evidence="10">CGMCC 4.7676</strain>
    </source>
</reference>
<organism evidence="9 10">
    <name type="scientific">Amycolatopsis speibonae</name>
    <dbReference type="NCBI Taxonomy" id="1450224"/>
    <lineage>
        <taxon>Bacteria</taxon>
        <taxon>Bacillati</taxon>
        <taxon>Actinomycetota</taxon>
        <taxon>Actinomycetes</taxon>
        <taxon>Pseudonocardiales</taxon>
        <taxon>Pseudonocardiaceae</taxon>
        <taxon>Amycolatopsis</taxon>
    </lineage>
</organism>
<comment type="similarity">
    <text evidence="4">Belongs to the YigI thioesterase family.</text>
</comment>
<dbReference type="InterPro" id="IPR029069">
    <property type="entry name" value="HotDog_dom_sf"/>
</dbReference>
<evidence type="ECO:0000256" key="4">
    <source>
        <dbReference type="ARBA" id="ARBA00038381"/>
    </source>
</evidence>